<feature type="transmembrane region" description="Helical" evidence="7">
    <location>
        <begin position="429"/>
        <end position="453"/>
    </location>
</feature>
<feature type="transmembrane region" description="Helical" evidence="7">
    <location>
        <begin position="110"/>
        <end position="131"/>
    </location>
</feature>
<keyword evidence="3 7" id="KW-0812">Transmembrane</keyword>
<reference evidence="8 9" key="1">
    <citation type="journal article" date="2021" name="Elife">
        <title>Chloroplast acquisition without the gene transfer in kleptoplastic sea slugs, Plakobranchus ocellatus.</title>
        <authorList>
            <person name="Maeda T."/>
            <person name="Takahashi S."/>
            <person name="Yoshida T."/>
            <person name="Shimamura S."/>
            <person name="Takaki Y."/>
            <person name="Nagai Y."/>
            <person name="Toyoda A."/>
            <person name="Suzuki Y."/>
            <person name="Arimoto A."/>
            <person name="Ishii H."/>
            <person name="Satoh N."/>
            <person name="Nishiyama T."/>
            <person name="Hasebe M."/>
            <person name="Maruyama T."/>
            <person name="Minagawa J."/>
            <person name="Obokata J."/>
            <person name="Shigenobu S."/>
        </authorList>
    </citation>
    <scope>NUCLEOTIDE SEQUENCE [LARGE SCALE GENOMIC DNA]</scope>
</reference>
<evidence type="ECO:0000313" key="9">
    <source>
        <dbReference type="Proteomes" id="UP000762676"/>
    </source>
</evidence>
<feature type="compositionally biased region" description="Basic and acidic residues" evidence="6">
    <location>
        <begin position="269"/>
        <end position="278"/>
    </location>
</feature>
<dbReference type="Gene3D" id="1.20.1250.20">
    <property type="entry name" value="MFS general substrate transporter like domains"/>
    <property type="match status" value="2"/>
</dbReference>
<evidence type="ECO:0000256" key="1">
    <source>
        <dbReference type="ARBA" id="ARBA00004141"/>
    </source>
</evidence>
<proteinExistence type="predicted"/>
<dbReference type="EMBL" id="BMAT01010143">
    <property type="protein sequence ID" value="GFS20949.1"/>
    <property type="molecule type" value="Genomic_DNA"/>
</dbReference>
<feature type="transmembrane region" description="Helical" evidence="7">
    <location>
        <begin position="331"/>
        <end position="351"/>
    </location>
</feature>
<accession>A0AAV4JFY4</accession>
<evidence type="ECO:0000313" key="8">
    <source>
        <dbReference type="EMBL" id="GFS20949.1"/>
    </source>
</evidence>
<sequence length="522" mass="57755">MPWSRSERCMKYCSIIGAHFMVAPVSFIWVYGNLSAYMDSYFRFACAPDCMDGDSQWIVGLCLSMVCPGTFVTKYLADKVGLKFVGVVSAVVLNVSLFACAWTVNLSVAWTTVLLGIVMGLVQGVSSCIAFQYASGWAPERAALLMATTSGASTFISVPQNQIITAVVNPHNLKPDVMQGSRRFFSQPEVLDRVPKALLAYAAMTLGLQLVGCKPPLLRVEREALPLIPDPLWEMDRPVSQCGRKGYLLLAPREKPFTVEPSESALTKETQKGQDNGRVDNGFTQNKPRDSGLQTNNSTSHDVSSLGNEEKCLVSSQRNNDDQMSLTPRQVLQLLVFYAVFTFGLATLYAFSLKSNYYKQFGLVYIHNDHYLTLVGTFIPIVASVSRFLLGLVLNLQLFTIKDVIIFSLALNTVLCAFWYIVPQVNADLYMFLVLCLAVVQSMVYLIMPVVALQRFGPSHFSTNYGMLLMCIFIVGILSPAVASPLLRTLGWSWLFASASIFCFLTLMTVVCIEFNPTQPSL</sequence>
<evidence type="ECO:0000256" key="7">
    <source>
        <dbReference type="SAM" id="Phobius"/>
    </source>
</evidence>
<name>A0AAV4JFY4_9GAST</name>
<keyword evidence="5 7" id="KW-0472">Membrane</keyword>
<feature type="region of interest" description="Disordered" evidence="6">
    <location>
        <begin position="259"/>
        <end position="307"/>
    </location>
</feature>
<feature type="transmembrane region" description="Helical" evidence="7">
    <location>
        <begin position="492"/>
        <end position="513"/>
    </location>
</feature>
<evidence type="ECO:0000256" key="5">
    <source>
        <dbReference type="ARBA" id="ARBA00023136"/>
    </source>
</evidence>
<feature type="transmembrane region" description="Helical" evidence="7">
    <location>
        <begin position="465"/>
        <end position="486"/>
    </location>
</feature>
<comment type="subcellular location">
    <subcellularLocation>
        <location evidence="1">Membrane</location>
        <topology evidence="1">Multi-pass membrane protein</topology>
    </subcellularLocation>
</comment>
<feature type="transmembrane region" description="Helical" evidence="7">
    <location>
        <begin position="12"/>
        <end position="32"/>
    </location>
</feature>
<evidence type="ECO:0000256" key="6">
    <source>
        <dbReference type="SAM" id="MobiDB-lite"/>
    </source>
</evidence>
<dbReference type="AlphaFoldDB" id="A0AAV4JFY4"/>
<organism evidence="8 9">
    <name type="scientific">Elysia marginata</name>
    <dbReference type="NCBI Taxonomy" id="1093978"/>
    <lineage>
        <taxon>Eukaryota</taxon>
        <taxon>Metazoa</taxon>
        <taxon>Spiralia</taxon>
        <taxon>Lophotrochozoa</taxon>
        <taxon>Mollusca</taxon>
        <taxon>Gastropoda</taxon>
        <taxon>Heterobranchia</taxon>
        <taxon>Euthyneura</taxon>
        <taxon>Panpulmonata</taxon>
        <taxon>Sacoglossa</taxon>
        <taxon>Placobranchoidea</taxon>
        <taxon>Plakobranchidae</taxon>
        <taxon>Elysia</taxon>
    </lineage>
</organism>
<keyword evidence="9" id="KW-1185">Reference proteome</keyword>
<dbReference type="Proteomes" id="UP000762676">
    <property type="component" value="Unassembled WGS sequence"/>
</dbReference>
<dbReference type="SUPFAM" id="SSF103473">
    <property type="entry name" value="MFS general substrate transporter"/>
    <property type="match status" value="2"/>
</dbReference>
<evidence type="ECO:0000256" key="2">
    <source>
        <dbReference type="ARBA" id="ARBA00022448"/>
    </source>
</evidence>
<gene>
    <name evidence="8" type="ORF">ElyMa_005070000</name>
</gene>
<dbReference type="InterPro" id="IPR036259">
    <property type="entry name" value="MFS_trans_sf"/>
</dbReference>
<keyword evidence="4 7" id="KW-1133">Transmembrane helix</keyword>
<feature type="transmembrane region" description="Helical" evidence="7">
    <location>
        <begin position="404"/>
        <end position="423"/>
    </location>
</feature>
<evidence type="ECO:0000256" key="4">
    <source>
        <dbReference type="ARBA" id="ARBA00022989"/>
    </source>
</evidence>
<feature type="transmembrane region" description="Helical" evidence="7">
    <location>
        <begin position="84"/>
        <end position="104"/>
    </location>
</feature>
<feature type="transmembrane region" description="Helical" evidence="7">
    <location>
        <begin position="57"/>
        <end position="77"/>
    </location>
</feature>
<feature type="compositionally biased region" description="Polar residues" evidence="6">
    <location>
        <begin position="282"/>
        <end position="307"/>
    </location>
</feature>
<feature type="transmembrane region" description="Helical" evidence="7">
    <location>
        <begin position="371"/>
        <end position="392"/>
    </location>
</feature>
<dbReference type="GO" id="GO:0016020">
    <property type="term" value="C:membrane"/>
    <property type="evidence" value="ECO:0007669"/>
    <property type="project" value="UniProtKB-SubCell"/>
</dbReference>
<dbReference type="InterPro" id="IPR052983">
    <property type="entry name" value="MFS_Riboflavin_Transporter"/>
</dbReference>
<comment type="caution">
    <text evidence="8">The sequence shown here is derived from an EMBL/GenBank/DDBJ whole genome shotgun (WGS) entry which is preliminary data.</text>
</comment>
<dbReference type="PANTHER" id="PTHR43385:SF1">
    <property type="entry name" value="RIBOFLAVIN TRANSPORTER RIBJ"/>
    <property type="match status" value="1"/>
</dbReference>
<dbReference type="PANTHER" id="PTHR43385">
    <property type="entry name" value="RIBOFLAVIN TRANSPORTER RIBJ"/>
    <property type="match status" value="1"/>
</dbReference>
<evidence type="ECO:0000256" key="3">
    <source>
        <dbReference type="ARBA" id="ARBA00022692"/>
    </source>
</evidence>
<protein>
    <submittedName>
        <fullName evidence="8">Oxalate:formate antiporter</fullName>
    </submittedName>
</protein>
<keyword evidence="2" id="KW-0813">Transport</keyword>